<organism evidence="2 3">
    <name type="scientific">Sanguibacter gelidistatuariae</name>
    <dbReference type="NCBI Taxonomy" id="1814289"/>
    <lineage>
        <taxon>Bacteria</taxon>
        <taxon>Bacillati</taxon>
        <taxon>Actinomycetota</taxon>
        <taxon>Actinomycetes</taxon>
        <taxon>Micrococcales</taxon>
        <taxon>Sanguibacteraceae</taxon>
        <taxon>Sanguibacter</taxon>
    </lineage>
</organism>
<evidence type="ECO:0000313" key="2">
    <source>
        <dbReference type="EMBL" id="SDB84744.1"/>
    </source>
</evidence>
<dbReference type="SUPFAM" id="SSF51735">
    <property type="entry name" value="NAD(P)-binding Rossmann-fold domains"/>
    <property type="match status" value="1"/>
</dbReference>
<dbReference type="STRING" id="1814289.SAMN05216410_0415"/>
<accession>A0A1G6GRZ5</accession>
<dbReference type="InterPro" id="IPR051317">
    <property type="entry name" value="Gfo/Idh/MocA_oxidoreduct"/>
</dbReference>
<dbReference type="EMBL" id="FMYH01000001">
    <property type="protein sequence ID" value="SDB84744.1"/>
    <property type="molecule type" value="Genomic_DNA"/>
</dbReference>
<dbReference type="Gene3D" id="3.40.50.720">
    <property type="entry name" value="NAD(P)-binding Rossmann-like Domain"/>
    <property type="match status" value="1"/>
</dbReference>
<keyword evidence="3" id="KW-1185">Reference proteome</keyword>
<sequence length="311" mass="33240">MRAAIIGVGDIARKAYLPVLCADPRLTPVLVTRSASVRDDVARAYRIEQAFASVTEAIRAGLDVAFVHAATVAHAEILAELIAAGVHVYVDKPIDDSAAGAARLAEAARSAGVSLAVGFNRRFAPEYAALAAWADRDTIVLGKHRYAAPSPRVSEVAAGRTDDDRSLVFDDFIHVLDSLRFLGAEGADGVDVSARREDGQLRRIEVVLRDGQRRATGLMDRDSGATVEELDVFAPGRRARVRDLAEVTEYAGGSVTVRRRQEWVSVGEQRGFAGAVGAFVDAVAAGRVLDAADAVRTHELCEEVVGQLSRI</sequence>
<gene>
    <name evidence="2" type="ORF">SAMN05216410_0415</name>
</gene>
<protein>
    <submittedName>
        <fullName evidence="2">Virulence factor</fullName>
    </submittedName>
</protein>
<dbReference type="AlphaFoldDB" id="A0A1G6GRZ5"/>
<feature type="domain" description="Gfo/Idh/MocA-like oxidoreductase N-terminal" evidence="1">
    <location>
        <begin position="1"/>
        <end position="119"/>
    </location>
</feature>
<dbReference type="InterPro" id="IPR000683">
    <property type="entry name" value="Gfo/Idh/MocA-like_OxRdtase_N"/>
</dbReference>
<dbReference type="PANTHER" id="PTHR43708">
    <property type="entry name" value="CONSERVED EXPRESSED OXIDOREDUCTASE (EUROFUNG)"/>
    <property type="match status" value="1"/>
</dbReference>
<dbReference type="RefSeq" id="WP_093180428.1">
    <property type="nucleotide sequence ID" value="NZ_FMYH01000001.1"/>
</dbReference>
<dbReference type="PANTHER" id="PTHR43708:SF4">
    <property type="entry name" value="OXIDOREDUCTASE YCEM-RELATED"/>
    <property type="match status" value="1"/>
</dbReference>
<dbReference type="InterPro" id="IPR036291">
    <property type="entry name" value="NAD(P)-bd_dom_sf"/>
</dbReference>
<evidence type="ECO:0000259" key="1">
    <source>
        <dbReference type="Pfam" id="PF01408"/>
    </source>
</evidence>
<dbReference type="OrthoDB" id="256869at2"/>
<dbReference type="Pfam" id="PF01408">
    <property type="entry name" value="GFO_IDH_MocA"/>
    <property type="match status" value="1"/>
</dbReference>
<evidence type="ECO:0000313" key="3">
    <source>
        <dbReference type="Proteomes" id="UP000199039"/>
    </source>
</evidence>
<name>A0A1G6GRZ5_9MICO</name>
<proteinExistence type="predicted"/>
<dbReference type="Proteomes" id="UP000199039">
    <property type="component" value="Unassembled WGS sequence"/>
</dbReference>
<reference evidence="2 3" key="1">
    <citation type="submission" date="2016-09" db="EMBL/GenBank/DDBJ databases">
        <authorList>
            <person name="Capua I."/>
            <person name="De Benedictis P."/>
            <person name="Joannis T."/>
            <person name="Lombin L.H."/>
            <person name="Cattoli G."/>
        </authorList>
    </citation>
    <scope>NUCLEOTIDE SEQUENCE [LARGE SCALE GENOMIC DNA]</scope>
    <source>
        <strain evidence="2 3">ISLP-3</strain>
    </source>
</reference>
<dbReference type="Gene3D" id="3.30.360.10">
    <property type="entry name" value="Dihydrodipicolinate Reductase, domain 2"/>
    <property type="match status" value="1"/>
</dbReference>
<dbReference type="GO" id="GO:0000166">
    <property type="term" value="F:nucleotide binding"/>
    <property type="evidence" value="ECO:0007669"/>
    <property type="project" value="InterPro"/>
</dbReference>
<dbReference type="SUPFAM" id="SSF55347">
    <property type="entry name" value="Glyceraldehyde-3-phosphate dehydrogenase-like, C-terminal domain"/>
    <property type="match status" value="1"/>
</dbReference>